<organism evidence="3 4">
    <name type="scientific">Fasciola gigantica</name>
    <name type="common">Giant liver fluke</name>
    <dbReference type="NCBI Taxonomy" id="46835"/>
    <lineage>
        <taxon>Eukaryota</taxon>
        <taxon>Metazoa</taxon>
        <taxon>Spiralia</taxon>
        <taxon>Lophotrochozoa</taxon>
        <taxon>Platyhelminthes</taxon>
        <taxon>Trematoda</taxon>
        <taxon>Digenea</taxon>
        <taxon>Plagiorchiida</taxon>
        <taxon>Echinostomata</taxon>
        <taxon>Echinostomatoidea</taxon>
        <taxon>Fasciolidae</taxon>
        <taxon>Fasciola</taxon>
    </lineage>
</organism>
<dbReference type="EMBL" id="SUNJ01001932">
    <property type="protein sequence ID" value="TPP66391.1"/>
    <property type="molecule type" value="Genomic_DNA"/>
</dbReference>
<evidence type="ECO:0000256" key="2">
    <source>
        <dbReference type="SAM" id="Phobius"/>
    </source>
</evidence>
<feature type="transmembrane region" description="Helical" evidence="2">
    <location>
        <begin position="626"/>
        <end position="650"/>
    </location>
</feature>
<evidence type="ECO:0000313" key="4">
    <source>
        <dbReference type="Proteomes" id="UP000316759"/>
    </source>
</evidence>
<keyword evidence="4" id="KW-1185">Reference proteome</keyword>
<accession>A0A504Z1U3</accession>
<feature type="region of interest" description="Disordered" evidence="1">
    <location>
        <begin position="538"/>
        <end position="562"/>
    </location>
</feature>
<proteinExistence type="predicted"/>
<keyword evidence="2" id="KW-0472">Membrane</keyword>
<dbReference type="STRING" id="46835.A0A504Z1U3"/>
<evidence type="ECO:0000256" key="1">
    <source>
        <dbReference type="SAM" id="MobiDB-lite"/>
    </source>
</evidence>
<dbReference type="Proteomes" id="UP000316759">
    <property type="component" value="Unassembled WGS sequence"/>
</dbReference>
<protein>
    <submittedName>
        <fullName evidence="3">Uncharacterized protein</fullName>
    </submittedName>
</protein>
<dbReference type="AlphaFoldDB" id="A0A504Z1U3"/>
<sequence>MPSRSRIICFTLIVSDVQHAENAWPELAIIRKKTLISAARTSNICSRKLVLAVDHSFWVIWYQSWIDISTKNAFFVTVVGKVTHLLISRVKFTPGMRVTYWNERFYCTTCFALTRKAFVKSETNVPGNDLLNEEAENVKADKKEKGSSCNLFEGGGSKEKSVTSNLSNQAQDDLCSDFCKELAKRLAVQYSQCESHVSDGTNRKTQKEGTNHKSLDSAVSVQPVKGFWSPPNLGNLSTSLAGDSAVVQKEVQNQPFHIENSEQKVISADRLNYSETYANASKSKPRQPIPQRSHLKIQSTGKVAAIVKLLESAAVQKSAVEKVPNDGEDLSICFRQHKGNQTLTELQTEEEFAPDMKTPTESETSLRTIGQDSKFSCRLLTENPKDKDKRTYLHEKISHESARHDQLKKPIYMFPSQTNRNLACTTRRKSWPPVMLGTTPQEPAPITSNFTPFSEVDQSSGFEINFEAFLSRPNVDRTGLRPDGLSVDAQQFGSTVMNEQNQFELVDEIRQRNYRSRLKTDMSSQCLESNEKDLFHPVSSQYQRSSIRDDQKKPSARCGSKNRRNGIAIRGIKWILCKRNKKISVSEVTTTVSKMMKHFRMKTLRKIEDDQKKGKGNETLSSYPKFVWTIAQLLTAGVLLIAMITTLVWISDHSSQRTVKPSVSDYWASNTTANPVTYKYSFTGVANQ</sequence>
<comment type="caution">
    <text evidence="3">The sequence shown here is derived from an EMBL/GenBank/DDBJ whole genome shotgun (WGS) entry which is preliminary data.</text>
</comment>
<gene>
    <name evidence="3" type="ORF">FGIG_01836</name>
</gene>
<evidence type="ECO:0000313" key="3">
    <source>
        <dbReference type="EMBL" id="TPP66391.1"/>
    </source>
</evidence>
<keyword evidence="2" id="KW-1133">Transmembrane helix</keyword>
<name>A0A504Z1U3_FASGI</name>
<reference evidence="3 4" key="1">
    <citation type="submission" date="2019-04" db="EMBL/GenBank/DDBJ databases">
        <title>Annotation for the trematode Fasciola gigantica.</title>
        <authorList>
            <person name="Choi Y.-J."/>
        </authorList>
    </citation>
    <scope>NUCLEOTIDE SEQUENCE [LARGE SCALE GENOMIC DNA]</scope>
    <source>
        <strain evidence="3">Uganda_cow_1</strain>
    </source>
</reference>
<keyword evidence="2" id="KW-0812">Transmembrane</keyword>
<dbReference type="OrthoDB" id="6278957at2759"/>